<dbReference type="Proteomes" id="UP000192247">
    <property type="component" value="Unassembled WGS sequence"/>
</dbReference>
<evidence type="ECO:0000256" key="6">
    <source>
        <dbReference type="ARBA" id="ARBA00022792"/>
    </source>
</evidence>
<evidence type="ECO:0000256" key="10">
    <source>
        <dbReference type="ARBA" id="ARBA00023136"/>
    </source>
</evidence>
<evidence type="ECO:0000256" key="8">
    <source>
        <dbReference type="ARBA" id="ARBA00022989"/>
    </source>
</evidence>
<evidence type="ECO:0000256" key="3">
    <source>
        <dbReference type="ARBA" id="ARBA00022448"/>
    </source>
</evidence>
<dbReference type="GO" id="GO:0005289">
    <property type="term" value="F:high-affinity L-arginine transmembrane transporter activity"/>
    <property type="evidence" value="ECO:0007669"/>
    <property type="project" value="TreeGrafter"/>
</dbReference>
<evidence type="ECO:0000256" key="19">
    <source>
        <dbReference type="ARBA" id="ARBA00078745"/>
    </source>
</evidence>
<dbReference type="InterPro" id="IPR002067">
    <property type="entry name" value="MCP"/>
</dbReference>
<evidence type="ECO:0000313" key="25">
    <source>
        <dbReference type="Proteomes" id="UP000192247"/>
    </source>
</evidence>
<organism evidence="24 25">
    <name type="scientific">Tropilaelaps mercedesae</name>
    <dbReference type="NCBI Taxonomy" id="418985"/>
    <lineage>
        <taxon>Eukaryota</taxon>
        <taxon>Metazoa</taxon>
        <taxon>Ecdysozoa</taxon>
        <taxon>Arthropoda</taxon>
        <taxon>Chelicerata</taxon>
        <taxon>Arachnida</taxon>
        <taxon>Acari</taxon>
        <taxon>Parasitiformes</taxon>
        <taxon>Mesostigmata</taxon>
        <taxon>Gamasina</taxon>
        <taxon>Dermanyssoidea</taxon>
        <taxon>Laelapidae</taxon>
        <taxon>Tropilaelaps</taxon>
    </lineage>
</organism>
<sequence length="412" mass="45860">MSWLESLLRDEKSYQVYRKFRFKNGSQQLRRSKHLVIKHRQTPERSEVAFAGETIRRKHFKIRGTSYRRSVSTKPTGIMDFVVGWISGCAGVIVGHPFDTVKVRLQTQDAAKPKYRNTIHCFTTILKAESAPGLFRGMTSPMAGIPFVNAILFGVYGTTRKLFTDQDSLSTHFCAGMVAGGVQSAITSPMELIKTRLQLQDETSKPVRTLQKYRTIKPRYSGPLDCARQIFRNEGGVRGLSKGLGSTLLRDAPGIGVYFASYEYLYRSAVERGSGGPAGVSTTSILMAGGLAGVLSWTVCYPIDVVKSRIQGGVSSAGFVDTALRLYRREGTRSFVRGVNSALLRAYPTNAAIFFTATTINSLYEKYASGTATLMAVEERLVETVQQQMHQHHLHHHFLAERMHLHTISNHL</sequence>
<dbReference type="PANTHER" id="PTHR45624:SF61">
    <property type="entry name" value="MITOCHONDRIAL BASIC AMINO ACIDS TRANSPORTER"/>
    <property type="match status" value="1"/>
</dbReference>
<keyword evidence="3 23" id="KW-0813">Transport</keyword>
<dbReference type="PRINTS" id="PR00926">
    <property type="entry name" value="MITOCARRIER"/>
</dbReference>
<keyword evidence="6" id="KW-0999">Mitochondrion inner membrane</keyword>
<evidence type="ECO:0000256" key="11">
    <source>
        <dbReference type="ARBA" id="ARBA00049090"/>
    </source>
</evidence>
<evidence type="ECO:0000256" key="12">
    <source>
        <dbReference type="ARBA" id="ARBA00050592"/>
    </source>
</evidence>
<proteinExistence type="inferred from homology"/>
<dbReference type="STRING" id="418985.A0A1V9XA16"/>
<dbReference type="InterPro" id="IPR018108">
    <property type="entry name" value="MCP_transmembrane"/>
</dbReference>
<evidence type="ECO:0000256" key="14">
    <source>
        <dbReference type="ARBA" id="ARBA00051045"/>
    </source>
</evidence>
<evidence type="ECO:0000256" key="2">
    <source>
        <dbReference type="ARBA" id="ARBA00006375"/>
    </source>
</evidence>
<dbReference type="PROSITE" id="PS50920">
    <property type="entry name" value="SOLCAR"/>
    <property type="match status" value="3"/>
</dbReference>
<evidence type="ECO:0000256" key="15">
    <source>
        <dbReference type="ARBA" id="ARBA00051921"/>
    </source>
</evidence>
<evidence type="ECO:0000256" key="4">
    <source>
        <dbReference type="ARBA" id="ARBA00022692"/>
    </source>
</evidence>
<dbReference type="SUPFAM" id="SSF103506">
    <property type="entry name" value="Mitochondrial carrier"/>
    <property type="match status" value="1"/>
</dbReference>
<keyword evidence="4 22" id="KW-0812">Transmembrane</keyword>
<dbReference type="FunFam" id="1.50.40.10:FF:000037">
    <property type="entry name" value="Solute carrier family 25 member 29"/>
    <property type="match status" value="1"/>
</dbReference>
<dbReference type="AlphaFoldDB" id="A0A1V9XA16"/>
<dbReference type="OrthoDB" id="193856at2759"/>
<comment type="subcellular location">
    <subcellularLocation>
        <location evidence="1">Mitochondrion inner membrane</location>
        <topology evidence="1">Multi-pass membrane protein</topology>
    </subcellularLocation>
</comment>
<dbReference type="InParanoid" id="A0A1V9XA16"/>
<keyword evidence="8" id="KW-1133">Transmembrane helix</keyword>
<evidence type="ECO:0000256" key="13">
    <source>
        <dbReference type="ARBA" id="ARBA00050768"/>
    </source>
</evidence>
<dbReference type="GO" id="GO:0005743">
    <property type="term" value="C:mitochondrial inner membrane"/>
    <property type="evidence" value="ECO:0007669"/>
    <property type="project" value="UniProtKB-SubCell"/>
</dbReference>
<protein>
    <recommendedName>
        <fullName evidence="17">Mitochondrial basic amino acids transporter</fullName>
    </recommendedName>
    <alternativeName>
        <fullName evidence="21">Carnitine/acylcarnitine translocase-like</fullName>
    </alternativeName>
    <alternativeName>
        <fullName evidence="20">Mitochondrial carnitine/acylcarnitine carrier protein CACL</fullName>
    </alternativeName>
    <alternativeName>
        <fullName evidence="19">Mitochondrial ornithine transporter 3</fullName>
    </alternativeName>
    <alternativeName>
        <fullName evidence="18">Solute carrier family 25 member 29</fullName>
    </alternativeName>
</protein>
<evidence type="ECO:0000313" key="24">
    <source>
        <dbReference type="EMBL" id="OQR70162.1"/>
    </source>
</evidence>
<comment type="similarity">
    <text evidence="2 23">Belongs to the mitochondrial carrier (TC 2.A.29) family.</text>
</comment>
<comment type="catalytic activity">
    <reaction evidence="15">
        <text>L-ornithine(in) + L-arginine(out) = L-ornithine(out) + L-arginine(in)</text>
        <dbReference type="Rhea" id="RHEA:34991"/>
        <dbReference type="ChEBI" id="CHEBI:32682"/>
        <dbReference type="ChEBI" id="CHEBI:46911"/>
    </reaction>
</comment>
<feature type="repeat" description="Solcar" evidence="22">
    <location>
        <begin position="167"/>
        <end position="268"/>
    </location>
</feature>
<accession>A0A1V9XA16</accession>
<feature type="repeat" description="Solcar" evidence="22">
    <location>
        <begin position="75"/>
        <end position="162"/>
    </location>
</feature>
<comment type="catalytic activity">
    <reaction evidence="14">
        <text>L-homoarginine(in) + L-arginine(out) = L-homoarginine(out) + L-arginine(in)</text>
        <dbReference type="Rhea" id="RHEA:72799"/>
        <dbReference type="ChEBI" id="CHEBI:32682"/>
        <dbReference type="ChEBI" id="CHEBI:143006"/>
    </reaction>
</comment>
<dbReference type="Pfam" id="PF00153">
    <property type="entry name" value="Mito_carr"/>
    <property type="match status" value="3"/>
</dbReference>
<evidence type="ECO:0000256" key="16">
    <source>
        <dbReference type="ARBA" id="ARBA00052673"/>
    </source>
</evidence>
<comment type="catalytic activity">
    <reaction evidence="16">
        <text>N(omega)-methyl-L-arginine(in) + L-arginine(out) = N(omega)-methyl-L-arginine(out) + L-arginine(in)</text>
        <dbReference type="Rhea" id="RHEA:72803"/>
        <dbReference type="ChEBI" id="CHEBI:32682"/>
        <dbReference type="ChEBI" id="CHEBI:114953"/>
    </reaction>
</comment>
<dbReference type="InterPro" id="IPR023395">
    <property type="entry name" value="MCP_dom_sf"/>
</dbReference>
<reference evidence="24 25" key="1">
    <citation type="journal article" date="2017" name="Gigascience">
        <title>Draft genome of the honey bee ectoparasitic mite, Tropilaelaps mercedesae, is shaped by the parasitic life history.</title>
        <authorList>
            <person name="Dong X."/>
            <person name="Armstrong S.D."/>
            <person name="Xia D."/>
            <person name="Makepeace B.L."/>
            <person name="Darby A.C."/>
            <person name="Kadowaki T."/>
        </authorList>
    </citation>
    <scope>NUCLEOTIDE SEQUENCE [LARGE SCALE GENOMIC DNA]</scope>
    <source>
        <strain evidence="24">Wuxi-XJTLU</strain>
    </source>
</reference>
<keyword evidence="25" id="KW-1185">Reference proteome</keyword>
<comment type="catalytic activity">
    <reaction evidence="13">
        <text>L-histidine(out) + L-arginine(in) = L-histidine(in) + L-arginine(out)</text>
        <dbReference type="Rhea" id="RHEA:71063"/>
        <dbReference type="ChEBI" id="CHEBI:32682"/>
        <dbReference type="ChEBI" id="CHEBI:57595"/>
    </reaction>
</comment>
<dbReference type="InterPro" id="IPR050567">
    <property type="entry name" value="Mitochondrial_Carrier"/>
</dbReference>
<evidence type="ECO:0000256" key="21">
    <source>
        <dbReference type="ARBA" id="ARBA00080567"/>
    </source>
</evidence>
<dbReference type="Gene3D" id="1.50.40.10">
    <property type="entry name" value="Mitochondrial carrier domain"/>
    <property type="match status" value="2"/>
</dbReference>
<keyword evidence="5" id="KW-0677">Repeat</keyword>
<keyword evidence="7" id="KW-0029">Amino-acid transport</keyword>
<evidence type="ECO:0000256" key="9">
    <source>
        <dbReference type="ARBA" id="ARBA00023128"/>
    </source>
</evidence>
<comment type="caution">
    <text evidence="24">The sequence shown here is derived from an EMBL/GenBank/DDBJ whole genome shotgun (WGS) entry which is preliminary data.</text>
</comment>
<feature type="repeat" description="Solcar" evidence="22">
    <location>
        <begin position="280"/>
        <end position="363"/>
    </location>
</feature>
<name>A0A1V9XA16_9ACAR</name>
<evidence type="ECO:0000256" key="23">
    <source>
        <dbReference type="RuleBase" id="RU000488"/>
    </source>
</evidence>
<gene>
    <name evidence="24" type="ORF">BIW11_11809</name>
</gene>
<evidence type="ECO:0000256" key="17">
    <source>
        <dbReference type="ARBA" id="ARBA00071763"/>
    </source>
</evidence>
<keyword evidence="10 22" id="KW-0472">Membrane</keyword>
<evidence type="ECO:0000256" key="7">
    <source>
        <dbReference type="ARBA" id="ARBA00022970"/>
    </source>
</evidence>
<evidence type="ECO:0000256" key="1">
    <source>
        <dbReference type="ARBA" id="ARBA00004448"/>
    </source>
</evidence>
<comment type="catalytic activity">
    <reaction evidence="12">
        <text>L-histidine(out) = L-histidine(in)</text>
        <dbReference type="Rhea" id="RHEA:72807"/>
        <dbReference type="ChEBI" id="CHEBI:57595"/>
    </reaction>
</comment>
<evidence type="ECO:0000256" key="5">
    <source>
        <dbReference type="ARBA" id="ARBA00022737"/>
    </source>
</evidence>
<dbReference type="FunCoup" id="A0A1V9XA16">
    <property type="interactions" value="43"/>
</dbReference>
<evidence type="ECO:0000256" key="20">
    <source>
        <dbReference type="ARBA" id="ARBA00079387"/>
    </source>
</evidence>
<dbReference type="GO" id="GO:1990575">
    <property type="term" value="P:mitochondrial L-ornithine transmembrane transport"/>
    <property type="evidence" value="ECO:0007669"/>
    <property type="project" value="TreeGrafter"/>
</dbReference>
<dbReference type="EMBL" id="MNPL01018438">
    <property type="protein sequence ID" value="OQR70162.1"/>
    <property type="molecule type" value="Genomic_DNA"/>
</dbReference>
<comment type="catalytic activity">
    <reaction evidence="11">
        <text>L-lysine(out) + L-arginine(in) = L-lysine(in) + L-arginine(out)</text>
        <dbReference type="Rhea" id="RHEA:70827"/>
        <dbReference type="ChEBI" id="CHEBI:32551"/>
        <dbReference type="ChEBI" id="CHEBI:32682"/>
    </reaction>
</comment>
<evidence type="ECO:0000256" key="22">
    <source>
        <dbReference type="PROSITE-ProRule" id="PRU00282"/>
    </source>
</evidence>
<keyword evidence="9" id="KW-0496">Mitochondrion</keyword>
<dbReference type="PANTHER" id="PTHR45624">
    <property type="entry name" value="MITOCHONDRIAL BASIC AMINO ACIDS TRANSPORTER-RELATED"/>
    <property type="match status" value="1"/>
</dbReference>
<evidence type="ECO:0000256" key="18">
    <source>
        <dbReference type="ARBA" id="ARBA00076491"/>
    </source>
</evidence>